<organism evidence="1">
    <name type="scientific">marine sediment metagenome</name>
    <dbReference type="NCBI Taxonomy" id="412755"/>
    <lineage>
        <taxon>unclassified sequences</taxon>
        <taxon>metagenomes</taxon>
        <taxon>ecological metagenomes</taxon>
    </lineage>
</organism>
<sequence length="100" mass="10682">MGESDGGQLKYASQKLMLNFIIVTLFFCRPVQKSFADDIGRGGYAGAFLRMGLGARGMGMGGGSVALADDGFVTYYNPAGLVFLSGHWFTANLNTMALDR</sequence>
<evidence type="ECO:0008006" key="2">
    <source>
        <dbReference type="Google" id="ProtNLM"/>
    </source>
</evidence>
<accession>X0VJQ0</accession>
<dbReference type="Gene3D" id="2.40.160.60">
    <property type="entry name" value="Outer membrane protein transport protein (OMPP1/FadL/TodX)"/>
    <property type="match status" value="1"/>
</dbReference>
<protein>
    <recommendedName>
        <fullName evidence="2">Membrane protein involved in aromatic hydrocarbon degradation</fullName>
    </recommendedName>
</protein>
<evidence type="ECO:0000313" key="1">
    <source>
        <dbReference type="EMBL" id="GAG11442.1"/>
    </source>
</evidence>
<comment type="caution">
    <text evidence="1">The sequence shown here is derived from an EMBL/GenBank/DDBJ whole genome shotgun (WGS) entry which is preliminary data.</text>
</comment>
<proteinExistence type="predicted"/>
<dbReference type="EMBL" id="BARS01026068">
    <property type="protein sequence ID" value="GAG11442.1"/>
    <property type="molecule type" value="Genomic_DNA"/>
</dbReference>
<dbReference type="SUPFAM" id="SSF56935">
    <property type="entry name" value="Porins"/>
    <property type="match status" value="1"/>
</dbReference>
<reference evidence="1" key="1">
    <citation type="journal article" date="2014" name="Front. Microbiol.">
        <title>High frequency of phylogenetically diverse reductive dehalogenase-homologous genes in deep subseafloor sedimentary metagenomes.</title>
        <authorList>
            <person name="Kawai M."/>
            <person name="Futagami T."/>
            <person name="Toyoda A."/>
            <person name="Takaki Y."/>
            <person name="Nishi S."/>
            <person name="Hori S."/>
            <person name="Arai W."/>
            <person name="Tsubouchi T."/>
            <person name="Morono Y."/>
            <person name="Uchiyama I."/>
            <person name="Ito T."/>
            <person name="Fujiyama A."/>
            <person name="Inagaki F."/>
            <person name="Takami H."/>
        </authorList>
    </citation>
    <scope>NUCLEOTIDE SEQUENCE</scope>
    <source>
        <strain evidence="1">Expedition CK06-06</strain>
    </source>
</reference>
<gene>
    <name evidence="1" type="ORF">S01H1_41132</name>
</gene>
<feature type="non-terminal residue" evidence="1">
    <location>
        <position position="100"/>
    </location>
</feature>
<dbReference type="AlphaFoldDB" id="X0VJQ0"/>
<name>X0VJQ0_9ZZZZ</name>